<evidence type="ECO:0000313" key="2">
    <source>
        <dbReference type="Proteomes" id="UP000029120"/>
    </source>
</evidence>
<sequence length="13" mass="1238">MEGISISGDDSGA</sequence>
<dbReference type="Proteomes" id="UP000029120">
    <property type="component" value="Unassembled WGS sequence"/>
</dbReference>
<reference evidence="2" key="1">
    <citation type="journal article" date="2015" name="Nat. Plants">
        <title>Genome expansion of Arabis alpina linked with retrotransposition and reduced symmetric DNA methylation.</title>
        <authorList>
            <person name="Willing E.M."/>
            <person name="Rawat V."/>
            <person name="Mandakova T."/>
            <person name="Maumus F."/>
            <person name="James G.V."/>
            <person name="Nordstroem K.J."/>
            <person name="Becker C."/>
            <person name="Warthmann N."/>
            <person name="Chica C."/>
            <person name="Szarzynska B."/>
            <person name="Zytnicki M."/>
            <person name="Albani M.C."/>
            <person name="Kiefer C."/>
            <person name="Bergonzi S."/>
            <person name="Castaings L."/>
            <person name="Mateos J.L."/>
            <person name="Berns M.C."/>
            <person name="Bujdoso N."/>
            <person name="Piofczyk T."/>
            <person name="de Lorenzo L."/>
            <person name="Barrero-Sicilia C."/>
            <person name="Mateos I."/>
            <person name="Piednoel M."/>
            <person name="Hagmann J."/>
            <person name="Chen-Min-Tao R."/>
            <person name="Iglesias-Fernandez R."/>
            <person name="Schuster S.C."/>
            <person name="Alonso-Blanco C."/>
            <person name="Roudier F."/>
            <person name="Carbonero P."/>
            <person name="Paz-Ares J."/>
            <person name="Davis S.J."/>
            <person name="Pecinka A."/>
            <person name="Quesneville H."/>
            <person name="Colot V."/>
            <person name="Lysak M.A."/>
            <person name="Weigel D."/>
            <person name="Coupland G."/>
            <person name="Schneeberger K."/>
        </authorList>
    </citation>
    <scope>NUCLEOTIDE SEQUENCE [LARGE SCALE GENOMIC DNA]</scope>
    <source>
        <strain evidence="2">cv. Pajares</strain>
    </source>
</reference>
<feature type="non-terminal residue" evidence="1">
    <location>
        <position position="13"/>
    </location>
</feature>
<evidence type="ECO:0000313" key="1">
    <source>
        <dbReference type="EMBL" id="KFK24168.1"/>
    </source>
</evidence>
<proteinExistence type="predicted"/>
<dbReference type="EMBL" id="KL971434">
    <property type="protein sequence ID" value="KFK24168.1"/>
    <property type="molecule type" value="Genomic_DNA"/>
</dbReference>
<accession>A0A087G2R6</accession>
<gene>
    <name evidence="1" type="ORF">AALP_AAs65931U000100</name>
</gene>
<protein>
    <submittedName>
        <fullName evidence="1">Uncharacterized protein</fullName>
    </submittedName>
</protein>
<keyword evidence="2" id="KW-1185">Reference proteome</keyword>
<organism evidence="1 2">
    <name type="scientific">Arabis alpina</name>
    <name type="common">Alpine rock-cress</name>
    <dbReference type="NCBI Taxonomy" id="50452"/>
    <lineage>
        <taxon>Eukaryota</taxon>
        <taxon>Viridiplantae</taxon>
        <taxon>Streptophyta</taxon>
        <taxon>Embryophyta</taxon>
        <taxon>Tracheophyta</taxon>
        <taxon>Spermatophyta</taxon>
        <taxon>Magnoliopsida</taxon>
        <taxon>eudicotyledons</taxon>
        <taxon>Gunneridae</taxon>
        <taxon>Pentapetalae</taxon>
        <taxon>rosids</taxon>
        <taxon>malvids</taxon>
        <taxon>Brassicales</taxon>
        <taxon>Brassicaceae</taxon>
        <taxon>Arabideae</taxon>
        <taxon>Arabis</taxon>
    </lineage>
</organism>
<name>A0A087G2R6_ARAAL</name>